<dbReference type="AlphaFoldDB" id="G5JRS2"/>
<gene>
    <name evidence="1" type="ORF">STRCR_0780</name>
</gene>
<protein>
    <submittedName>
        <fullName evidence="1">Uncharacterized protein</fullName>
    </submittedName>
</protein>
<organism evidence="1 2">
    <name type="scientific">Streptococcus criceti HS-6</name>
    <dbReference type="NCBI Taxonomy" id="873449"/>
    <lineage>
        <taxon>Bacteria</taxon>
        <taxon>Bacillati</taxon>
        <taxon>Bacillota</taxon>
        <taxon>Bacilli</taxon>
        <taxon>Lactobacillales</taxon>
        <taxon>Streptococcaceae</taxon>
        <taxon>Streptococcus</taxon>
    </lineage>
</organism>
<sequence length="42" mass="5155">MNNDHYHHIRLDFPLWPCGQRKNSQQRIIKAEKKYSSLLFLQ</sequence>
<reference evidence="1" key="1">
    <citation type="submission" date="2011-07" db="EMBL/GenBank/DDBJ databases">
        <authorList>
            <person name="Stanhope M.J."/>
            <person name="Durkin A.S."/>
            <person name="Hostetler J."/>
            <person name="Kim M."/>
            <person name="Radune D."/>
            <person name="Singh I."/>
            <person name="Town C.D."/>
        </authorList>
    </citation>
    <scope>NUCLEOTIDE SEQUENCE [LARGE SCALE GENOMIC DNA]</scope>
    <source>
        <strain evidence="1">HS-6</strain>
    </source>
</reference>
<accession>G5JRS2</accession>
<name>G5JRS2_STRCG</name>
<comment type="caution">
    <text evidence="1">The sequence shown here is derived from an EMBL/GenBank/DDBJ whole genome shotgun (WGS) entry which is preliminary data.</text>
</comment>
<evidence type="ECO:0000313" key="1">
    <source>
        <dbReference type="EMBL" id="EHI75070.1"/>
    </source>
</evidence>
<evidence type="ECO:0000313" key="2">
    <source>
        <dbReference type="Proteomes" id="UP000004322"/>
    </source>
</evidence>
<keyword evidence="2" id="KW-1185">Reference proteome</keyword>
<proteinExistence type="predicted"/>
<dbReference type="EMBL" id="AEUV02000002">
    <property type="protein sequence ID" value="EHI75070.1"/>
    <property type="molecule type" value="Genomic_DNA"/>
</dbReference>
<dbReference type="Proteomes" id="UP000004322">
    <property type="component" value="Unassembled WGS sequence"/>
</dbReference>